<dbReference type="PROSITE" id="PS50110">
    <property type="entry name" value="RESPONSE_REGULATORY"/>
    <property type="match status" value="1"/>
</dbReference>
<dbReference type="EMBL" id="SJPX01000005">
    <property type="protein sequence ID" value="TWU48246.1"/>
    <property type="molecule type" value="Genomic_DNA"/>
</dbReference>
<feature type="domain" description="HTH luxR-type" evidence="4">
    <location>
        <begin position="165"/>
        <end position="230"/>
    </location>
</feature>
<dbReference type="PRINTS" id="PR00038">
    <property type="entry name" value="HTHLUXR"/>
</dbReference>
<keyword evidence="1 3" id="KW-0597">Phosphoprotein</keyword>
<dbReference type="Pfam" id="PF00072">
    <property type="entry name" value="Response_reg"/>
    <property type="match status" value="1"/>
</dbReference>
<dbReference type="InterPro" id="IPR039420">
    <property type="entry name" value="WalR-like"/>
</dbReference>
<dbReference type="GO" id="GO:0006355">
    <property type="term" value="P:regulation of DNA-templated transcription"/>
    <property type="evidence" value="ECO:0007669"/>
    <property type="project" value="InterPro"/>
</dbReference>
<accession>A0A5C6EKW9</accession>
<dbReference type="PANTHER" id="PTHR43214">
    <property type="entry name" value="TWO-COMPONENT RESPONSE REGULATOR"/>
    <property type="match status" value="1"/>
</dbReference>
<name>A0A5C6EKW9_9BACT</name>
<evidence type="ECO:0000256" key="3">
    <source>
        <dbReference type="PROSITE-ProRule" id="PRU00169"/>
    </source>
</evidence>
<dbReference type="CDD" id="cd06170">
    <property type="entry name" value="LuxR_C_like"/>
    <property type="match status" value="1"/>
</dbReference>
<evidence type="ECO:0000256" key="2">
    <source>
        <dbReference type="ARBA" id="ARBA00023125"/>
    </source>
</evidence>
<evidence type="ECO:0000256" key="1">
    <source>
        <dbReference type="ARBA" id="ARBA00022553"/>
    </source>
</evidence>
<dbReference type="SMART" id="SM00421">
    <property type="entry name" value="HTH_LUXR"/>
    <property type="match status" value="1"/>
</dbReference>
<dbReference type="Pfam" id="PF00196">
    <property type="entry name" value="GerE"/>
    <property type="match status" value="1"/>
</dbReference>
<dbReference type="GO" id="GO:0000160">
    <property type="term" value="P:phosphorelay signal transduction system"/>
    <property type="evidence" value="ECO:0007669"/>
    <property type="project" value="InterPro"/>
</dbReference>
<dbReference type="InterPro" id="IPR000792">
    <property type="entry name" value="Tscrpt_reg_LuxR_C"/>
</dbReference>
<keyword evidence="7" id="KW-1185">Reference proteome</keyword>
<protein>
    <submittedName>
        <fullName evidence="6">Oxygen regulatory protein NreC</fullName>
    </submittedName>
</protein>
<dbReference type="SUPFAM" id="SSF46894">
    <property type="entry name" value="C-terminal effector domain of the bipartite response regulators"/>
    <property type="match status" value="1"/>
</dbReference>
<dbReference type="InterPro" id="IPR016032">
    <property type="entry name" value="Sig_transdc_resp-reg_C-effctor"/>
</dbReference>
<dbReference type="RefSeq" id="WP_146536637.1">
    <property type="nucleotide sequence ID" value="NZ_SJPX01000005.1"/>
</dbReference>
<dbReference type="SUPFAM" id="SSF52172">
    <property type="entry name" value="CheY-like"/>
    <property type="match status" value="1"/>
</dbReference>
<feature type="modified residue" description="4-aspartylphosphate" evidence="3">
    <location>
        <position position="55"/>
    </location>
</feature>
<dbReference type="SMART" id="SM00448">
    <property type="entry name" value="REC"/>
    <property type="match status" value="1"/>
</dbReference>
<comment type="caution">
    <text evidence="6">The sequence shown here is derived from an EMBL/GenBank/DDBJ whole genome shotgun (WGS) entry which is preliminary data.</text>
</comment>
<dbReference type="InterPro" id="IPR011006">
    <property type="entry name" value="CheY-like_superfamily"/>
</dbReference>
<sequence>MPIRILVVDPHEITRAGIGLACQSREDLKIVGEVDSIDEAVLLTPETNPNVVVMDPRSCAGDGLEELLRYRNAFPAIKILAFTGNENPAFAKDVVECGVDGFLIKDASADELCWAIRTIHAGRIFISHSHHGVSSPQHEKTVDSNIQKRDANALEHPNHLAMENNPDAQIDLSTREREVLALIADGMTNKQAAAKLFLSVKTVETYRARVMRKHQLKDRSDLVRFAKRHASKTLELQPTG</sequence>
<dbReference type="PANTHER" id="PTHR43214:SF43">
    <property type="entry name" value="TWO-COMPONENT RESPONSE REGULATOR"/>
    <property type="match status" value="1"/>
</dbReference>
<keyword evidence="2" id="KW-0238">DNA-binding</keyword>
<dbReference type="AlphaFoldDB" id="A0A5C6EKW9"/>
<evidence type="ECO:0000259" key="4">
    <source>
        <dbReference type="PROSITE" id="PS50043"/>
    </source>
</evidence>
<evidence type="ECO:0000313" key="6">
    <source>
        <dbReference type="EMBL" id="TWU48246.1"/>
    </source>
</evidence>
<dbReference type="Proteomes" id="UP000317977">
    <property type="component" value="Unassembled WGS sequence"/>
</dbReference>
<gene>
    <name evidence="6" type="primary">nreC_2</name>
    <name evidence="6" type="ORF">Poly59_50920</name>
</gene>
<evidence type="ECO:0000313" key="7">
    <source>
        <dbReference type="Proteomes" id="UP000317977"/>
    </source>
</evidence>
<dbReference type="InterPro" id="IPR058245">
    <property type="entry name" value="NreC/VraR/RcsB-like_REC"/>
</dbReference>
<feature type="domain" description="Response regulatory" evidence="5">
    <location>
        <begin position="4"/>
        <end position="120"/>
    </location>
</feature>
<dbReference type="InterPro" id="IPR001789">
    <property type="entry name" value="Sig_transdc_resp-reg_receiver"/>
</dbReference>
<dbReference type="PROSITE" id="PS50043">
    <property type="entry name" value="HTH_LUXR_2"/>
    <property type="match status" value="1"/>
</dbReference>
<organism evidence="6 7">
    <name type="scientific">Rubripirellula reticaptiva</name>
    <dbReference type="NCBI Taxonomy" id="2528013"/>
    <lineage>
        <taxon>Bacteria</taxon>
        <taxon>Pseudomonadati</taxon>
        <taxon>Planctomycetota</taxon>
        <taxon>Planctomycetia</taxon>
        <taxon>Pirellulales</taxon>
        <taxon>Pirellulaceae</taxon>
        <taxon>Rubripirellula</taxon>
    </lineage>
</organism>
<dbReference type="OrthoDB" id="9796655at2"/>
<dbReference type="CDD" id="cd17535">
    <property type="entry name" value="REC_NarL-like"/>
    <property type="match status" value="1"/>
</dbReference>
<dbReference type="Gene3D" id="3.40.50.2300">
    <property type="match status" value="1"/>
</dbReference>
<reference evidence="6 7" key="1">
    <citation type="submission" date="2019-02" db="EMBL/GenBank/DDBJ databases">
        <title>Deep-cultivation of Planctomycetes and their phenomic and genomic characterization uncovers novel biology.</title>
        <authorList>
            <person name="Wiegand S."/>
            <person name="Jogler M."/>
            <person name="Boedeker C."/>
            <person name="Pinto D."/>
            <person name="Vollmers J."/>
            <person name="Rivas-Marin E."/>
            <person name="Kohn T."/>
            <person name="Peeters S.H."/>
            <person name="Heuer A."/>
            <person name="Rast P."/>
            <person name="Oberbeckmann S."/>
            <person name="Bunk B."/>
            <person name="Jeske O."/>
            <person name="Meyerdierks A."/>
            <person name="Storesund J.E."/>
            <person name="Kallscheuer N."/>
            <person name="Luecker S."/>
            <person name="Lage O.M."/>
            <person name="Pohl T."/>
            <person name="Merkel B.J."/>
            <person name="Hornburger P."/>
            <person name="Mueller R.-W."/>
            <person name="Bruemmer F."/>
            <person name="Labrenz M."/>
            <person name="Spormann A.M."/>
            <person name="Op Den Camp H."/>
            <person name="Overmann J."/>
            <person name="Amann R."/>
            <person name="Jetten M.S.M."/>
            <person name="Mascher T."/>
            <person name="Medema M.H."/>
            <person name="Devos D.P."/>
            <person name="Kaster A.-K."/>
            <person name="Ovreas L."/>
            <person name="Rohde M."/>
            <person name="Galperin M.Y."/>
            <person name="Jogler C."/>
        </authorList>
    </citation>
    <scope>NUCLEOTIDE SEQUENCE [LARGE SCALE GENOMIC DNA]</scope>
    <source>
        <strain evidence="6 7">Poly59</strain>
    </source>
</reference>
<proteinExistence type="predicted"/>
<dbReference type="GO" id="GO:0003677">
    <property type="term" value="F:DNA binding"/>
    <property type="evidence" value="ECO:0007669"/>
    <property type="project" value="UniProtKB-KW"/>
</dbReference>
<evidence type="ECO:0000259" key="5">
    <source>
        <dbReference type="PROSITE" id="PS50110"/>
    </source>
</evidence>